<dbReference type="AlphaFoldDB" id="A0A9W6TWB2"/>
<organism evidence="2 3">
    <name type="scientific">Phytophthora lilii</name>
    <dbReference type="NCBI Taxonomy" id="2077276"/>
    <lineage>
        <taxon>Eukaryota</taxon>
        <taxon>Sar</taxon>
        <taxon>Stramenopiles</taxon>
        <taxon>Oomycota</taxon>
        <taxon>Peronosporomycetes</taxon>
        <taxon>Peronosporales</taxon>
        <taxon>Peronosporaceae</taxon>
        <taxon>Phytophthora</taxon>
    </lineage>
</organism>
<evidence type="ECO:0000313" key="2">
    <source>
        <dbReference type="EMBL" id="GMF23738.1"/>
    </source>
</evidence>
<protein>
    <submittedName>
        <fullName evidence="2">Unnamed protein product</fullName>
    </submittedName>
</protein>
<proteinExistence type="predicted"/>
<feature type="chain" id="PRO_5040771271" evidence="1">
    <location>
        <begin position="23"/>
        <end position="1007"/>
    </location>
</feature>
<keyword evidence="1" id="KW-0732">Signal</keyword>
<sequence>MQRERWLLLLTLVHLLHALVLAAPQTVSQAQSYGFVALNTSSSSKCAAGPLKVLVRISSCFALDEVKAIDTWVTNSLRGSTSQYLVDSVAISVTYYARLENPASPYDCASGTVKLTASTFQSGIMGMTYDNPASPLASPDATIRFVKDNGELSALALEASIYSVQFRVCAWSCAVLPTDRVLSATNDLTSFDPMSFTRYIPCSRITYAVGVAYLDANNKQQCGCICPVGTALNNGICTSALADEAPTCPWNKNRPTGYKCQWSSASTSALKLVSDCKVDVLVPTDNYVADRRLNKNDGLVPPNDPKIEVGARMETDSLIDSWLQFSLQPQLELDKVEFRAFGVYNVTMSASDYNRETSCDGCVAVVDSYPPHAVVPCATATWGSLETNPADLTSSNLQTAISKEASFNAFSSATNVVNNGPSERVDTVIRTMRDWSASSYAALESTSSLCFHDYIVRDLLMQPILIQSPLTLTSTALNNLQCMRCCTKQTTLREYYFDYKCGQGSSSPAKLIAGDETCSFNHCMRITGSGLVQVAANAIASSSPTIINRNSTCPTLSSSCSYLANLTSLVSLSASWNADLPNPDSYLKGFNVSSYVFWRYKKGSDNWVAWDDSIVVDFIDLSTTLSIQAWTRCGLVKQFDFTVVVTLSPTFILPYTFASRSTTGVTMNTTLLSLSLTPTNCASKEAMLGFRLMSSAGQNAYYATTCVSSPILTSGVSKTTNWVSVDMSTQSSRLNSHTIDCGTGAITSFKLETQYQLSSYQIRYNYACTNSLNPISCNRAVLSGKSMQGSAFYLDRQNVTCPTDMYLAKTQLQYDTAGGSTDTFNAWTVWYQSTCCWYQYATRTRVSYGVALPTTLAGFPQTPCLSGEAMNSFSYDYFTASYTATCVTDPRLTAGSQFYTAWFTGTNSNSIAGLVNHIMDCGSAALNGFQLEINGAMTRYKYWCTKASVALSTCTVASATSSGYVADAVTSLDSTGATCLSNYFLTKLQLQLSSGSPYYKATCCLRP</sequence>
<feature type="signal peptide" evidence="1">
    <location>
        <begin position="1"/>
        <end position="22"/>
    </location>
</feature>
<comment type="caution">
    <text evidence="2">The sequence shown here is derived from an EMBL/GenBank/DDBJ whole genome shotgun (WGS) entry which is preliminary data.</text>
</comment>
<name>A0A9W6TWB2_9STRA</name>
<evidence type="ECO:0000313" key="3">
    <source>
        <dbReference type="Proteomes" id="UP001165083"/>
    </source>
</evidence>
<accession>A0A9W6TWB2</accession>
<keyword evidence="3" id="KW-1185">Reference proteome</keyword>
<dbReference type="Proteomes" id="UP001165083">
    <property type="component" value="Unassembled WGS sequence"/>
</dbReference>
<evidence type="ECO:0000256" key="1">
    <source>
        <dbReference type="SAM" id="SignalP"/>
    </source>
</evidence>
<dbReference type="OrthoDB" id="74957at2759"/>
<reference evidence="2" key="1">
    <citation type="submission" date="2023-04" db="EMBL/GenBank/DDBJ databases">
        <title>Phytophthora lilii NBRC 32176.</title>
        <authorList>
            <person name="Ichikawa N."/>
            <person name="Sato H."/>
            <person name="Tonouchi N."/>
        </authorList>
    </citation>
    <scope>NUCLEOTIDE SEQUENCE</scope>
    <source>
        <strain evidence="2">NBRC 32176</strain>
    </source>
</reference>
<dbReference type="EMBL" id="BSXW01000486">
    <property type="protein sequence ID" value="GMF23738.1"/>
    <property type="molecule type" value="Genomic_DNA"/>
</dbReference>
<gene>
    <name evidence="2" type="ORF">Plil01_000962600</name>
</gene>